<keyword evidence="3" id="KW-1185">Reference proteome</keyword>
<dbReference type="Pfam" id="PF13372">
    <property type="entry name" value="Alginate_exp"/>
    <property type="match status" value="1"/>
</dbReference>
<dbReference type="Proteomes" id="UP001500582">
    <property type="component" value="Unassembled WGS sequence"/>
</dbReference>
<dbReference type="InterPro" id="IPR025388">
    <property type="entry name" value="Alginate_export_dom"/>
</dbReference>
<gene>
    <name evidence="2" type="ORF">GCM10023149_37550</name>
</gene>
<organism evidence="2 3">
    <name type="scientific">Mucilaginibacter gynuensis</name>
    <dbReference type="NCBI Taxonomy" id="1302236"/>
    <lineage>
        <taxon>Bacteria</taxon>
        <taxon>Pseudomonadati</taxon>
        <taxon>Bacteroidota</taxon>
        <taxon>Sphingobacteriia</taxon>
        <taxon>Sphingobacteriales</taxon>
        <taxon>Sphingobacteriaceae</taxon>
        <taxon>Mucilaginibacter</taxon>
    </lineage>
</organism>
<dbReference type="EMBL" id="BAABFT010000011">
    <property type="protein sequence ID" value="GAA4331626.1"/>
    <property type="molecule type" value="Genomic_DNA"/>
</dbReference>
<evidence type="ECO:0000259" key="1">
    <source>
        <dbReference type="Pfam" id="PF13372"/>
    </source>
</evidence>
<name>A0ABP8GY50_9SPHI</name>
<protein>
    <submittedName>
        <fullName evidence="2">Alginate export family protein</fullName>
    </submittedName>
</protein>
<accession>A0ABP8GY50</accession>
<evidence type="ECO:0000313" key="2">
    <source>
        <dbReference type="EMBL" id="GAA4331626.1"/>
    </source>
</evidence>
<feature type="domain" description="Alginate export" evidence="1">
    <location>
        <begin position="42"/>
        <end position="419"/>
    </location>
</feature>
<evidence type="ECO:0000313" key="3">
    <source>
        <dbReference type="Proteomes" id="UP001500582"/>
    </source>
</evidence>
<sequence>MQAQSFKLLRYNEDYSSLKDSSKSLYNKLKFLPVTTDNSIHLSFGGEIRNEFGGKIDEDWIKDQGYNYSILQRYSLHADLHAGSRFRLFAQLNSALESGSKYRPGPTDEDKLNVQNLFGEYKILKDPEHQLSFRLGRQEINYGSGRLISVRDGNTTRQYFTGAKLLYTTPYFALDAFVMAADEINFGVFDNRTNRQANLWGTYSNIKLKKARNLDLYYLGTRRDNAEFEEGREREIRHTLAARYWKNSEGFTYNLEAAYQFGKFGEGNISAWTTAIELGYTFDDVKFKPSINLRNDYISGDKHNGDGKLQTFNPLYPKGGYFGFNPLIGPSNLIDIHPYLILAITDRLSMQGDLVFNWRYSLQDGLYRPSGSFNTTGSGSGHRFIGTTYLLSADFQFNKYLSLSCGGQYFKVGGFIKDIKPLWANSKYFNAQLSFKF</sequence>
<reference evidence="3" key="1">
    <citation type="journal article" date="2019" name="Int. J. Syst. Evol. Microbiol.">
        <title>The Global Catalogue of Microorganisms (GCM) 10K type strain sequencing project: providing services to taxonomists for standard genome sequencing and annotation.</title>
        <authorList>
            <consortium name="The Broad Institute Genomics Platform"/>
            <consortium name="The Broad Institute Genome Sequencing Center for Infectious Disease"/>
            <person name="Wu L."/>
            <person name="Ma J."/>
        </authorList>
    </citation>
    <scope>NUCLEOTIDE SEQUENCE [LARGE SCALE GENOMIC DNA]</scope>
    <source>
        <strain evidence="3">JCM 17705</strain>
    </source>
</reference>
<comment type="caution">
    <text evidence="2">The sequence shown here is derived from an EMBL/GenBank/DDBJ whole genome shotgun (WGS) entry which is preliminary data.</text>
</comment>
<proteinExistence type="predicted"/>